<evidence type="ECO:0000313" key="3">
    <source>
        <dbReference type="Proteomes" id="UP000478417"/>
    </source>
</evidence>
<feature type="signal peptide" evidence="1">
    <location>
        <begin position="1"/>
        <end position="23"/>
    </location>
</feature>
<feature type="chain" id="PRO_5025441730" evidence="1">
    <location>
        <begin position="24"/>
        <end position="852"/>
    </location>
</feature>
<accession>A0A6B2LZM5</accession>
<sequence>MKNPFTPMVGLCAALFLVQPLVGQVTTNFNDLAPDYEPDPIGNPGVFVMDHRWSSALNWDNGLPVAGDTANVGGTFLVETGGGDLNLLDGLTANFSGSATYSSAGLRLDDAVLTFSDSSSWVASGGLAFGRDGATSSVIVNWDSTGTLTPSGTNLLIGRVDDATLNQTTGTVGDPVVGIRIGTGALNSGSGTYNLSGGSAVGLELIFEANLGAQTFNYTSGSTGQLIISNFGLDYTNAIQAFIDSGNITVAGVAQTPGDYSAFTIAYSGTDTTVSLSGYAGPAPVNFNDGEVADSLWTSPLNWDSGVVPTTGDIANVGLAYAVVTGGGDVDVLDGVTTNISGTAILSSSGIDLDDAVVTFSQGSAWNDGVTVTLGKNVGATSATLDWISTGTFTPTALVIGEGSDGTINQTGGTVGSATVPLQFGSGAGNSGNGTYNLWGGTVSASTLVFTANLGSHAFNFPPSSTGTLVVANGGADYTAALQGFIDSGKITVDGAAYPGNYALFNIVYSGTETSISFAGFPGPPPIVFNDLAPDFEPDPIGNPGVFVEDHDWASALNWVGGVVPVSGDTAQVGSSFTVVTGGGDLSILDGITTNFIQNAHYDSAGLRLDNALITFSGASTWTAGGAIALGRDDTGQPATEINWNSSGSFIPGGLSLLLGRKSDGIFNQTAGTVGVPSVGFQFGVGSNNNGGGTYNLSGGTAVCSSLVYTTNGGTHAFNFPAGSTGKLVVVNAGLDYTTDLQGFIDAGLITIDGVAQTPGDYSAFAITYDTADTKSIDSIQDIAGTLQIGWFGELGRVYSVESSATLAAPWTSLNRTWTGAGADITANVGSLAPGEKIFYRQVGVTVISLAP</sequence>
<keyword evidence="1" id="KW-0732">Signal</keyword>
<dbReference type="Proteomes" id="UP000478417">
    <property type="component" value="Unassembled WGS sequence"/>
</dbReference>
<protein>
    <submittedName>
        <fullName evidence="2">Uncharacterized protein</fullName>
    </submittedName>
</protein>
<dbReference type="RefSeq" id="WP_163962493.1">
    <property type="nucleotide sequence ID" value="NZ_JAAGNX010000001.1"/>
</dbReference>
<organism evidence="2 3">
    <name type="scientific">Oceanipulchritudo coccoides</name>
    <dbReference type="NCBI Taxonomy" id="2706888"/>
    <lineage>
        <taxon>Bacteria</taxon>
        <taxon>Pseudomonadati</taxon>
        <taxon>Verrucomicrobiota</taxon>
        <taxon>Opitutia</taxon>
        <taxon>Puniceicoccales</taxon>
        <taxon>Oceanipulchritudinaceae</taxon>
        <taxon>Oceanipulchritudo</taxon>
    </lineage>
</organism>
<reference evidence="2 3" key="1">
    <citation type="submission" date="2020-02" db="EMBL/GenBank/DDBJ databases">
        <title>Albibacoteraceae fam. nov., the first described family within the subdivision 4 Verrucomicrobia.</title>
        <authorList>
            <person name="Xi F."/>
        </authorList>
    </citation>
    <scope>NUCLEOTIDE SEQUENCE [LARGE SCALE GENOMIC DNA]</scope>
    <source>
        <strain evidence="2 3">CK1056</strain>
    </source>
</reference>
<evidence type="ECO:0000313" key="2">
    <source>
        <dbReference type="EMBL" id="NDV61499.1"/>
    </source>
</evidence>
<comment type="caution">
    <text evidence="2">The sequence shown here is derived from an EMBL/GenBank/DDBJ whole genome shotgun (WGS) entry which is preliminary data.</text>
</comment>
<name>A0A6B2LZM5_9BACT</name>
<dbReference type="AlphaFoldDB" id="A0A6B2LZM5"/>
<gene>
    <name evidence="2" type="ORF">G0Q06_03450</name>
</gene>
<dbReference type="EMBL" id="JAAGNX010000001">
    <property type="protein sequence ID" value="NDV61499.1"/>
    <property type="molecule type" value="Genomic_DNA"/>
</dbReference>
<evidence type="ECO:0000256" key="1">
    <source>
        <dbReference type="SAM" id="SignalP"/>
    </source>
</evidence>
<proteinExistence type="predicted"/>
<keyword evidence="3" id="KW-1185">Reference proteome</keyword>